<dbReference type="OrthoDB" id="4800194at2"/>
<dbReference type="AlphaFoldDB" id="A0A0A1DLP9"/>
<dbReference type="HOGENOM" id="CLU_057517_0_0_11"/>
<evidence type="ECO:0000313" key="2">
    <source>
        <dbReference type="Proteomes" id="UP000030300"/>
    </source>
</evidence>
<sequence length="311" mass="32371">MRAALAAIAAAVGLLAAGCGGGDRTASPSAPSAVGVTAASDIVLPLDGYVLDGAEVRDVARARAALLDECVLRYTQVHHVPEVATGVTPAFSPYRFGLVGTASAREHGYHDPADELSESFAAAHPVRVPPGRPTASYLLDGDVPAGVKRPLDPGGAALPDDGCAGEAEAFLGGTVAENEFAERAVTAIEEAERADPRVRAAIGDWADCMKDAGHDYANPLDPVVEYGGASAVTERELAVAREDADCRVATSYVERRVAVLAELQQRSLDADTDRWEAHRAALAERVRRARGYLDLDAASGRAEGEAQVPAP</sequence>
<protein>
    <submittedName>
        <fullName evidence="1">Uncharacterized protein</fullName>
    </submittedName>
</protein>
<name>A0A0A1DLP9_NOCSI</name>
<gene>
    <name evidence="1" type="ORF">KR76_18645</name>
</gene>
<dbReference type="Proteomes" id="UP000030300">
    <property type="component" value="Chromosome"/>
</dbReference>
<accession>A0A0A1DLP9</accession>
<dbReference type="EMBL" id="CP009896">
    <property type="protein sequence ID" value="AIY18284.1"/>
    <property type="molecule type" value="Genomic_DNA"/>
</dbReference>
<dbReference type="RefSeq" id="WP_038680375.1">
    <property type="nucleotide sequence ID" value="NZ_BJMC01000019.1"/>
</dbReference>
<dbReference type="GeneID" id="96610828"/>
<dbReference type="eggNOG" id="ENOG5034C19">
    <property type="taxonomic scope" value="Bacteria"/>
</dbReference>
<dbReference type="KEGG" id="psim:KR76_18645"/>
<proteinExistence type="predicted"/>
<organism evidence="1 2">
    <name type="scientific">Nocardioides simplex</name>
    <name type="common">Arthrobacter simplex</name>
    <dbReference type="NCBI Taxonomy" id="2045"/>
    <lineage>
        <taxon>Bacteria</taxon>
        <taxon>Bacillati</taxon>
        <taxon>Actinomycetota</taxon>
        <taxon>Actinomycetes</taxon>
        <taxon>Propionibacteriales</taxon>
        <taxon>Nocardioidaceae</taxon>
        <taxon>Pimelobacter</taxon>
    </lineage>
</organism>
<dbReference type="PROSITE" id="PS51257">
    <property type="entry name" value="PROKAR_LIPOPROTEIN"/>
    <property type="match status" value="1"/>
</dbReference>
<keyword evidence="2" id="KW-1185">Reference proteome</keyword>
<dbReference type="STRING" id="2045.KR76_18645"/>
<reference evidence="1 2" key="1">
    <citation type="journal article" date="2015" name="Genome Announc.">
        <title>Complete Genome Sequence of Steroid-Transforming Nocardioides simplex VKM Ac-2033D.</title>
        <authorList>
            <person name="Shtratnikova V.Y."/>
            <person name="Schelkunov M.I."/>
            <person name="Pekov Y.A."/>
            <person name="Fokina V.V."/>
            <person name="Logacheva M.D."/>
            <person name="Sokolov S.L."/>
            <person name="Bragin E.Y."/>
            <person name="Ashapkin V.V."/>
            <person name="Donova M.V."/>
        </authorList>
    </citation>
    <scope>NUCLEOTIDE SEQUENCE [LARGE SCALE GENOMIC DNA]</scope>
    <source>
        <strain evidence="1 2">VKM Ac-2033D</strain>
    </source>
</reference>
<evidence type="ECO:0000313" key="1">
    <source>
        <dbReference type="EMBL" id="AIY18284.1"/>
    </source>
</evidence>